<proteinExistence type="predicted"/>
<protein>
    <submittedName>
        <fullName evidence="1">Uncharacterized protein</fullName>
    </submittedName>
</protein>
<dbReference type="AlphaFoldDB" id="A0A087TVK2"/>
<feature type="non-terminal residue" evidence="1">
    <location>
        <position position="57"/>
    </location>
</feature>
<evidence type="ECO:0000313" key="2">
    <source>
        <dbReference type="Proteomes" id="UP000054359"/>
    </source>
</evidence>
<keyword evidence="2" id="KW-1185">Reference proteome</keyword>
<organism evidence="1 2">
    <name type="scientific">Stegodyphus mimosarum</name>
    <name type="common">African social velvet spider</name>
    <dbReference type="NCBI Taxonomy" id="407821"/>
    <lineage>
        <taxon>Eukaryota</taxon>
        <taxon>Metazoa</taxon>
        <taxon>Ecdysozoa</taxon>
        <taxon>Arthropoda</taxon>
        <taxon>Chelicerata</taxon>
        <taxon>Arachnida</taxon>
        <taxon>Araneae</taxon>
        <taxon>Araneomorphae</taxon>
        <taxon>Entelegynae</taxon>
        <taxon>Eresoidea</taxon>
        <taxon>Eresidae</taxon>
        <taxon>Stegodyphus</taxon>
    </lineage>
</organism>
<gene>
    <name evidence="1" type="ORF">X975_14326</name>
</gene>
<accession>A0A087TVK2</accession>
<name>A0A087TVK2_STEMI</name>
<dbReference type="Proteomes" id="UP000054359">
    <property type="component" value="Unassembled WGS sequence"/>
</dbReference>
<dbReference type="EMBL" id="KK116939">
    <property type="protein sequence ID" value="KFM69141.1"/>
    <property type="molecule type" value="Genomic_DNA"/>
</dbReference>
<reference evidence="1 2" key="1">
    <citation type="submission" date="2013-11" db="EMBL/GenBank/DDBJ databases">
        <title>Genome sequencing of Stegodyphus mimosarum.</title>
        <authorList>
            <person name="Bechsgaard J."/>
        </authorList>
    </citation>
    <scope>NUCLEOTIDE SEQUENCE [LARGE SCALE GENOMIC DNA]</scope>
</reference>
<evidence type="ECO:0000313" key="1">
    <source>
        <dbReference type="EMBL" id="KFM69141.1"/>
    </source>
</evidence>
<sequence>MNIVIIKQNDISFFIINESLHLCILWRSSLKSILCFHYLLTISVTKLYELKHISVLR</sequence>